<sequence length="134" mass="14704">MDSLDGYISRLPQGRRRSTSPSFPTTQSTASCTVNMGKATKALKEFIASIPESKLTGFPTRSGEIWSTTEFRLDMQGMTSNREFNLQIQANRQAKITSVRGLAPQTVAGPVLVGEHEAVTAEQVRQRLSNSMLI</sequence>
<dbReference type="EMBL" id="MU117972">
    <property type="protein sequence ID" value="KAF9651928.1"/>
    <property type="molecule type" value="Genomic_DNA"/>
</dbReference>
<keyword evidence="2" id="KW-1185">Reference proteome</keyword>
<comment type="caution">
    <text evidence="1">The sequence shown here is derived from an EMBL/GenBank/DDBJ whole genome shotgun (WGS) entry which is preliminary data.</text>
</comment>
<accession>A0ACB6ZR62</accession>
<reference evidence="1" key="2">
    <citation type="journal article" date="2020" name="Nat. Commun.">
        <title>Large-scale genome sequencing of mycorrhizal fungi provides insights into the early evolution of symbiotic traits.</title>
        <authorList>
            <person name="Miyauchi S."/>
            <person name="Kiss E."/>
            <person name="Kuo A."/>
            <person name="Drula E."/>
            <person name="Kohler A."/>
            <person name="Sanchez-Garcia M."/>
            <person name="Morin E."/>
            <person name="Andreopoulos B."/>
            <person name="Barry K.W."/>
            <person name="Bonito G."/>
            <person name="Buee M."/>
            <person name="Carver A."/>
            <person name="Chen C."/>
            <person name="Cichocki N."/>
            <person name="Clum A."/>
            <person name="Culley D."/>
            <person name="Crous P.W."/>
            <person name="Fauchery L."/>
            <person name="Girlanda M."/>
            <person name="Hayes R.D."/>
            <person name="Keri Z."/>
            <person name="LaButti K."/>
            <person name="Lipzen A."/>
            <person name="Lombard V."/>
            <person name="Magnuson J."/>
            <person name="Maillard F."/>
            <person name="Murat C."/>
            <person name="Nolan M."/>
            <person name="Ohm R.A."/>
            <person name="Pangilinan J."/>
            <person name="Pereira M.F."/>
            <person name="Perotto S."/>
            <person name="Peter M."/>
            <person name="Pfister S."/>
            <person name="Riley R."/>
            <person name="Sitrit Y."/>
            <person name="Stielow J.B."/>
            <person name="Szollosi G."/>
            <person name="Zifcakova L."/>
            <person name="Stursova M."/>
            <person name="Spatafora J.W."/>
            <person name="Tedersoo L."/>
            <person name="Vaario L.M."/>
            <person name="Yamada A."/>
            <person name="Yan M."/>
            <person name="Wang P."/>
            <person name="Xu J."/>
            <person name="Bruns T."/>
            <person name="Baldrian P."/>
            <person name="Vilgalys R."/>
            <person name="Dunand C."/>
            <person name="Henrissat B."/>
            <person name="Grigoriev I.V."/>
            <person name="Hibbett D."/>
            <person name="Nagy L.G."/>
            <person name="Martin F.M."/>
        </authorList>
    </citation>
    <scope>NUCLEOTIDE SEQUENCE</scope>
    <source>
        <strain evidence="1">P2</strain>
    </source>
</reference>
<name>A0ACB6ZR62_THEGA</name>
<reference evidence="1" key="1">
    <citation type="submission" date="2019-10" db="EMBL/GenBank/DDBJ databases">
        <authorList>
            <consortium name="DOE Joint Genome Institute"/>
            <person name="Kuo A."/>
            <person name="Miyauchi S."/>
            <person name="Kiss E."/>
            <person name="Drula E."/>
            <person name="Kohler A."/>
            <person name="Sanchez-Garcia M."/>
            <person name="Andreopoulos B."/>
            <person name="Barry K.W."/>
            <person name="Bonito G."/>
            <person name="Buee M."/>
            <person name="Carver A."/>
            <person name="Chen C."/>
            <person name="Cichocki N."/>
            <person name="Clum A."/>
            <person name="Culley D."/>
            <person name="Crous P.W."/>
            <person name="Fauchery L."/>
            <person name="Girlanda M."/>
            <person name="Hayes R."/>
            <person name="Keri Z."/>
            <person name="Labutti K."/>
            <person name="Lipzen A."/>
            <person name="Lombard V."/>
            <person name="Magnuson J."/>
            <person name="Maillard F."/>
            <person name="Morin E."/>
            <person name="Murat C."/>
            <person name="Nolan M."/>
            <person name="Ohm R."/>
            <person name="Pangilinan J."/>
            <person name="Pereira M."/>
            <person name="Perotto S."/>
            <person name="Peter M."/>
            <person name="Riley R."/>
            <person name="Sitrit Y."/>
            <person name="Stielow B."/>
            <person name="Szollosi G."/>
            <person name="Zifcakova L."/>
            <person name="Stursova M."/>
            <person name="Spatafora J.W."/>
            <person name="Tedersoo L."/>
            <person name="Vaario L.-M."/>
            <person name="Yamada A."/>
            <person name="Yan M."/>
            <person name="Wang P."/>
            <person name="Xu J."/>
            <person name="Bruns T."/>
            <person name="Baldrian P."/>
            <person name="Vilgalys R."/>
            <person name="Henrissat B."/>
            <person name="Grigoriev I.V."/>
            <person name="Hibbett D."/>
            <person name="Nagy L.G."/>
            <person name="Martin F.M."/>
        </authorList>
    </citation>
    <scope>NUCLEOTIDE SEQUENCE</scope>
    <source>
        <strain evidence="1">P2</strain>
    </source>
</reference>
<evidence type="ECO:0000313" key="2">
    <source>
        <dbReference type="Proteomes" id="UP000886501"/>
    </source>
</evidence>
<protein>
    <submittedName>
        <fullName evidence="1">Uncharacterized protein</fullName>
    </submittedName>
</protein>
<dbReference type="Proteomes" id="UP000886501">
    <property type="component" value="Unassembled WGS sequence"/>
</dbReference>
<evidence type="ECO:0000313" key="1">
    <source>
        <dbReference type="EMBL" id="KAF9651928.1"/>
    </source>
</evidence>
<organism evidence="1 2">
    <name type="scientific">Thelephora ganbajun</name>
    <name type="common">Ganba fungus</name>
    <dbReference type="NCBI Taxonomy" id="370292"/>
    <lineage>
        <taxon>Eukaryota</taxon>
        <taxon>Fungi</taxon>
        <taxon>Dikarya</taxon>
        <taxon>Basidiomycota</taxon>
        <taxon>Agaricomycotina</taxon>
        <taxon>Agaricomycetes</taxon>
        <taxon>Thelephorales</taxon>
        <taxon>Thelephoraceae</taxon>
        <taxon>Thelephora</taxon>
    </lineage>
</organism>
<gene>
    <name evidence="1" type="ORF">BDM02DRAFT_444822</name>
</gene>
<proteinExistence type="predicted"/>